<dbReference type="InterPro" id="IPR042123">
    <property type="entry name" value="Zip3/RNF212-like"/>
</dbReference>
<dbReference type="InterPro" id="IPR001841">
    <property type="entry name" value="Znf_RING"/>
</dbReference>
<gene>
    <name evidence="8" type="ORF">TKK_013675</name>
</gene>
<dbReference type="EMBL" id="JBJJXI010000108">
    <property type="protein sequence ID" value="KAL3391770.1"/>
    <property type="molecule type" value="Genomic_DNA"/>
</dbReference>
<keyword evidence="9" id="KW-1185">Reference proteome</keyword>
<evidence type="ECO:0000313" key="8">
    <source>
        <dbReference type="EMBL" id="KAL3391770.1"/>
    </source>
</evidence>
<organism evidence="8 9">
    <name type="scientific">Trichogramma kaykai</name>
    <dbReference type="NCBI Taxonomy" id="54128"/>
    <lineage>
        <taxon>Eukaryota</taxon>
        <taxon>Metazoa</taxon>
        <taxon>Ecdysozoa</taxon>
        <taxon>Arthropoda</taxon>
        <taxon>Hexapoda</taxon>
        <taxon>Insecta</taxon>
        <taxon>Pterygota</taxon>
        <taxon>Neoptera</taxon>
        <taxon>Endopterygota</taxon>
        <taxon>Hymenoptera</taxon>
        <taxon>Apocrita</taxon>
        <taxon>Proctotrupomorpha</taxon>
        <taxon>Chalcidoidea</taxon>
        <taxon>Trichogrammatidae</taxon>
        <taxon>Trichogramma</taxon>
    </lineage>
</organism>
<keyword evidence="4" id="KW-0469">Meiosis</keyword>
<evidence type="ECO:0000256" key="1">
    <source>
        <dbReference type="ARBA" id="ARBA00022723"/>
    </source>
</evidence>
<proteinExistence type="predicted"/>
<feature type="region of interest" description="Disordered" evidence="6">
    <location>
        <begin position="145"/>
        <end position="232"/>
    </location>
</feature>
<sequence length="232" mass="26769">MDWVRCNACWTKAESKKLAFFLTQCGHVYCEKCVQKAQERCFQCGTTNTVSLSLAEPMNPQIMHYFARPSDLLEKVIQAEQFQDSQKALYLQRAEAQANKYESMKEAYWTSVENLKKVYQKYTKLKVVFNAQQKEMRKVFVDPAASHSMNPQYQKTPVQHPRSQHQQNFLNSSVNYSQNPHAKQMNNEGFRVPTSTRVPRSAGYYTASSLSSTSSCGRTHLSRNSTPNQNYY</sequence>
<feature type="compositionally biased region" description="Low complexity" evidence="6">
    <location>
        <begin position="201"/>
        <end position="215"/>
    </location>
</feature>
<dbReference type="GO" id="GO:0051321">
    <property type="term" value="P:meiotic cell cycle"/>
    <property type="evidence" value="ECO:0007669"/>
    <property type="project" value="UniProtKB-KW"/>
</dbReference>
<comment type="caution">
    <text evidence="8">The sequence shown here is derived from an EMBL/GenBank/DDBJ whole genome shotgun (WGS) entry which is preliminary data.</text>
</comment>
<evidence type="ECO:0000256" key="6">
    <source>
        <dbReference type="SAM" id="MobiDB-lite"/>
    </source>
</evidence>
<dbReference type="PANTHER" id="PTHR22663">
    <property type="entry name" value="RING FINGER PROTEIN NARYA-RELATED"/>
    <property type="match status" value="1"/>
</dbReference>
<dbReference type="InterPro" id="IPR013083">
    <property type="entry name" value="Znf_RING/FYVE/PHD"/>
</dbReference>
<dbReference type="SUPFAM" id="SSF57850">
    <property type="entry name" value="RING/U-box"/>
    <property type="match status" value="1"/>
</dbReference>
<dbReference type="SMART" id="SM00184">
    <property type="entry name" value="RING"/>
    <property type="match status" value="1"/>
</dbReference>
<evidence type="ECO:0000259" key="7">
    <source>
        <dbReference type="PROSITE" id="PS50089"/>
    </source>
</evidence>
<evidence type="ECO:0000256" key="3">
    <source>
        <dbReference type="ARBA" id="ARBA00022833"/>
    </source>
</evidence>
<dbReference type="Pfam" id="PF14634">
    <property type="entry name" value="zf-RING_5"/>
    <property type="match status" value="1"/>
</dbReference>
<evidence type="ECO:0000313" key="9">
    <source>
        <dbReference type="Proteomes" id="UP001627154"/>
    </source>
</evidence>
<keyword evidence="2 5" id="KW-0863">Zinc-finger</keyword>
<evidence type="ECO:0000256" key="4">
    <source>
        <dbReference type="ARBA" id="ARBA00023254"/>
    </source>
</evidence>
<keyword evidence="3" id="KW-0862">Zinc</keyword>
<feature type="compositionally biased region" description="Polar residues" evidence="6">
    <location>
        <begin position="147"/>
        <end position="157"/>
    </location>
</feature>
<reference evidence="8 9" key="1">
    <citation type="journal article" date="2024" name="bioRxiv">
        <title>A reference genome for Trichogramma kaykai: A tiny desert-dwelling parasitoid wasp with competing sex-ratio distorters.</title>
        <authorList>
            <person name="Culotta J."/>
            <person name="Lindsey A.R."/>
        </authorList>
    </citation>
    <scope>NUCLEOTIDE SEQUENCE [LARGE SCALE GENOMIC DNA]</scope>
    <source>
        <strain evidence="8 9">KSX58</strain>
    </source>
</reference>
<dbReference type="AlphaFoldDB" id="A0ABD2WGC2"/>
<name>A0ABD2WGC2_9HYME</name>
<evidence type="ECO:0000256" key="5">
    <source>
        <dbReference type="PROSITE-ProRule" id="PRU00175"/>
    </source>
</evidence>
<dbReference type="GO" id="GO:0008270">
    <property type="term" value="F:zinc ion binding"/>
    <property type="evidence" value="ECO:0007669"/>
    <property type="project" value="UniProtKB-KW"/>
</dbReference>
<keyword evidence="1" id="KW-0479">Metal-binding</keyword>
<feature type="domain" description="RING-type" evidence="7">
    <location>
        <begin position="6"/>
        <end position="44"/>
    </location>
</feature>
<feature type="compositionally biased region" description="Polar residues" evidence="6">
    <location>
        <begin position="222"/>
        <end position="232"/>
    </location>
</feature>
<dbReference type="InterPro" id="IPR017907">
    <property type="entry name" value="Znf_RING_CS"/>
</dbReference>
<dbReference type="PROSITE" id="PS00518">
    <property type="entry name" value="ZF_RING_1"/>
    <property type="match status" value="1"/>
</dbReference>
<evidence type="ECO:0000256" key="2">
    <source>
        <dbReference type="ARBA" id="ARBA00022771"/>
    </source>
</evidence>
<dbReference type="Proteomes" id="UP001627154">
    <property type="component" value="Unassembled WGS sequence"/>
</dbReference>
<dbReference type="PROSITE" id="PS50089">
    <property type="entry name" value="ZF_RING_2"/>
    <property type="match status" value="1"/>
</dbReference>
<dbReference type="Gene3D" id="3.30.40.10">
    <property type="entry name" value="Zinc/RING finger domain, C3HC4 (zinc finger)"/>
    <property type="match status" value="1"/>
</dbReference>
<protein>
    <recommendedName>
        <fullName evidence="7">RING-type domain-containing protein</fullName>
    </recommendedName>
</protein>
<dbReference type="PANTHER" id="PTHR22663:SF17">
    <property type="entry name" value="RING FINGER PROTEIN NARYA-RELATED"/>
    <property type="match status" value="1"/>
</dbReference>
<feature type="compositionally biased region" description="Polar residues" evidence="6">
    <location>
        <begin position="164"/>
        <end position="198"/>
    </location>
</feature>
<accession>A0ABD2WGC2</accession>